<feature type="compositionally biased region" description="Basic and acidic residues" evidence="15">
    <location>
        <begin position="508"/>
        <end position="541"/>
    </location>
</feature>
<evidence type="ECO:0000256" key="6">
    <source>
        <dbReference type="ARBA" id="ARBA00022801"/>
    </source>
</evidence>
<keyword evidence="9" id="KW-0904">Protein phosphatase</keyword>
<feature type="region of interest" description="Disordered" evidence="15">
    <location>
        <begin position="411"/>
        <end position="437"/>
    </location>
</feature>
<dbReference type="PROSITE" id="PS00125">
    <property type="entry name" value="SER_THR_PHOSPHATASE"/>
    <property type="match status" value="1"/>
</dbReference>
<dbReference type="FunFam" id="3.60.21.10:FF:000002">
    <property type="entry name" value="Serine/threonine-protein phosphatase"/>
    <property type="match status" value="1"/>
</dbReference>
<feature type="region of interest" description="Disordered" evidence="15">
    <location>
        <begin position="1200"/>
        <end position="1223"/>
    </location>
</feature>
<accession>A0A4U0WCR0</accession>
<keyword evidence="8" id="KW-0112">Calmodulin-binding</keyword>
<feature type="compositionally biased region" description="Low complexity" evidence="15">
    <location>
        <begin position="647"/>
        <end position="664"/>
    </location>
</feature>
<dbReference type="InterPro" id="IPR056196">
    <property type="entry name" value="Mmc1_C"/>
</dbReference>
<name>A0A4U0WCR0_9PEZI</name>
<dbReference type="AlphaFoldDB" id="A0A4U0WCR0"/>
<feature type="domain" description="Serine/threonine specific protein phosphatases" evidence="16">
    <location>
        <begin position="180"/>
        <end position="185"/>
    </location>
</feature>
<dbReference type="EMBL" id="NAJN01001960">
    <property type="protein sequence ID" value="TKA59726.1"/>
    <property type="molecule type" value="Genomic_DNA"/>
</dbReference>
<evidence type="ECO:0000256" key="12">
    <source>
        <dbReference type="ARBA" id="ARBA00048336"/>
    </source>
</evidence>
<feature type="compositionally biased region" description="Low complexity" evidence="15">
    <location>
        <begin position="549"/>
        <end position="566"/>
    </location>
</feature>
<feature type="region of interest" description="Disordered" evidence="15">
    <location>
        <begin position="1"/>
        <end position="21"/>
    </location>
</feature>
<evidence type="ECO:0000256" key="5">
    <source>
        <dbReference type="ARBA" id="ARBA00022723"/>
    </source>
</evidence>
<keyword evidence="18" id="KW-1185">Reference proteome</keyword>
<dbReference type="InterPro" id="IPR041751">
    <property type="entry name" value="MPP_PP2B"/>
</dbReference>
<dbReference type="GO" id="GO:0033192">
    <property type="term" value="F:calmodulin-dependent protein phosphatase activity"/>
    <property type="evidence" value="ECO:0007669"/>
    <property type="project" value="InterPro"/>
</dbReference>
<dbReference type="SMART" id="SM00156">
    <property type="entry name" value="PP2Ac"/>
    <property type="match status" value="1"/>
</dbReference>
<evidence type="ECO:0000256" key="11">
    <source>
        <dbReference type="ARBA" id="ARBA00047761"/>
    </source>
</evidence>
<feature type="region of interest" description="Disordered" evidence="15">
    <location>
        <begin position="508"/>
        <end position="584"/>
    </location>
</feature>
<comment type="caution">
    <text evidence="17">The sequence shown here is derived from an EMBL/GenBank/DDBJ whole genome shotgun (WGS) entry which is preliminary data.</text>
</comment>
<evidence type="ECO:0000256" key="1">
    <source>
        <dbReference type="ARBA" id="ARBA00001947"/>
    </source>
</evidence>
<evidence type="ECO:0000259" key="16">
    <source>
        <dbReference type="PROSITE" id="PS00125"/>
    </source>
</evidence>
<dbReference type="Gene3D" id="3.60.21.10">
    <property type="match status" value="1"/>
</dbReference>
<dbReference type="CDD" id="cd07416">
    <property type="entry name" value="MPP_PP2B"/>
    <property type="match status" value="1"/>
</dbReference>
<keyword evidence="5" id="KW-0479">Metal-binding</keyword>
<reference evidence="17 18" key="1">
    <citation type="submission" date="2017-03" db="EMBL/GenBank/DDBJ databases">
        <title>Genomes of endolithic fungi from Antarctica.</title>
        <authorList>
            <person name="Coleine C."/>
            <person name="Masonjones S."/>
            <person name="Stajich J.E."/>
        </authorList>
    </citation>
    <scope>NUCLEOTIDE SEQUENCE [LARGE SCALE GENOMIC DNA]</scope>
    <source>
        <strain evidence="17 18">CCFEE 5187</strain>
    </source>
</reference>
<dbReference type="OrthoDB" id="5593063at2759"/>
<sequence>MDSKPGADQQQWANNAARAVAQKKPVPEIDFTLHTMEDGSQVSTLDRVCKDVQAPAFLPPTEEQFLSPHDRSKPNLQFLKQHFYREGRLTEEQALWIIHLGTDVLRAEPNLLEMDAPITVCGDVHGQYFDLMKLFEVGGDPAETRYLFLGDYVDRGYFSIECVLYLWSLKIWYPNTLWLLRGNHECRHLTDYFTFKLECKHKYSEKVYEACMDSFCALPLAAVMNKQFLCIHGGLSPELHTLEDLKSIDRFREPPTHGLMCDILWADPLEEFGQEKTSEFFVHNHVRGCSYFFSYPAACAFLEKNNLLSVIRAHEAQDAGYRMYRKTRTTGFPSVMTIFSAPNYLDVYNNKAAVLKYENNVMNIRQFNCTPHPYWLPNFMDVFTWSLPFVGEKITDMLIAILNTCSKEELEEETPNSVSSAGPVSPPLSGPPNMDPESIEFKRRAIKNKILAIGRLSRVFQVLREESERVTELKTASGGRLPAGTLMLGAEGIKQAISSFEDARKVDLQNERLPPSHEEVRRSTEVSREQALERASREAANDKGLATVARRISMSSGAGRSSSNAAPQPTHHAMPPRLPTPRHLPNRTLQAAQKPLNLFYCPKCTIWRLSTTQPAPAASARPAKLPSSKPHLAAQTRHPTPAPSRWASTTISSRAPRAASTTAINAPVDVPEQWRELYKALERLKSEAGSYVNLSRLGLALRGLESGGDVVRIAVLRLDDSRAARRLVRILLADPLSAAGAWEKRLEDDDGGDGAALLLRYGEEDDIPPQNPLLRTMVIPSRLLQKHSIELLISTLNTNIGPGGPEAVETSQDTILVPPLQTPTSSIGRVGFVTYPVHRSLLFGDGVESAVSYGRYSALSGSAATSPQSPNIIKVALGLPRGLIKSTQQSPASDAPTVVDLNLASEALAQFRESVANSASYERGWRGSGAQTLVDWLVQGAATRGAELHVKPAIRELMTSLLDDTDAAILAEDARRLQTMLATSVPEPTRQALKQALQIWAHHAHTELRDQLDAAFASRTWRKLGWWKLFWRVDDVSMIAADVLERRWLVDAEKGIVYIAGRIDEAGYLRGGRPAAGVLAPLPERRRFGIGAEPPVLDVPELARSNSEELEAVVGVARPKLVLQTLSTASLSAALSALMYVSISTTSAFEAAAVAALGAVWSLRRMQKRWEGARAFWEGEVREEGRVALRESEEVVGRILERGGRARPDEEGARDRDRAREGVRRAREALERLAG</sequence>
<evidence type="ECO:0000313" key="17">
    <source>
        <dbReference type="EMBL" id="TKA59726.1"/>
    </source>
</evidence>
<evidence type="ECO:0000256" key="7">
    <source>
        <dbReference type="ARBA" id="ARBA00022833"/>
    </source>
</evidence>
<comment type="subunit">
    <text evidence="4">Composed of two components (A and B), the A component is the catalytic subunit and the B component confers calcium sensitivity.</text>
</comment>
<keyword evidence="7" id="KW-0862">Zinc</keyword>
<proteinExistence type="inferred from homology"/>
<keyword evidence="10" id="KW-0408">Iron</keyword>
<comment type="function">
    <text evidence="13">Calcium-dependent, calmodulin-stimulated protein phosphatase. This subunit may have a role in the calmodulin activation of calcineurin.</text>
</comment>
<dbReference type="InterPro" id="IPR043360">
    <property type="entry name" value="PP2B"/>
</dbReference>
<dbReference type="Proteomes" id="UP000308768">
    <property type="component" value="Unassembled WGS sequence"/>
</dbReference>
<dbReference type="EC" id="3.1.3.16" evidence="14"/>
<dbReference type="GO" id="GO:0046872">
    <property type="term" value="F:metal ion binding"/>
    <property type="evidence" value="ECO:0007669"/>
    <property type="project" value="UniProtKB-KW"/>
</dbReference>
<dbReference type="InterPro" id="IPR004843">
    <property type="entry name" value="Calcineurin-like_PHP"/>
</dbReference>
<evidence type="ECO:0000313" key="18">
    <source>
        <dbReference type="Proteomes" id="UP000308768"/>
    </source>
</evidence>
<dbReference type="GO" id="GO:0005516">
    <property type="term" value="F:calmodulin binding"/>
    <property type="evidence" value="ECO:0007669"/>
    <property type="project" value="UniProtKB-KW"/>
</dbReference>
<dbReference type="InterPro" id="IPR029052">
    <property type="entry name" value="Metallo-depent_PP-like"/>
</dbReference>
<comment type="catalytic activity">
    <reaction evidence="12 14">
        <text>O-phospho-L-threonyl-[protein] + H2O = L-threonyl-[protein] + phosphate</text>
        <dbReference type="Rhea" id="RHEA:47004"/>
        <dbReference type="Rhea" id="RHEA-COMP:11060"/>
        <dbReference type="Rhea" id="RHEA-COMP:11605"/>
        <dbReference type="ChEBI" id="CHEBI:15377"/>
        <dbReference type="ChEBI" id="CHEBI:30013"/>
        <dbReference type="ChEBI" id="CHEBI:43474"/>
        <dbReference type="ChEBI" id="CHEBI:61977"/>
        <dbReference type="EC" id="3.1.3.16"/>
    </reaction>
</comment>
<comment type="cofactor">
    <cofactor evidence="1">
        <name>Zn(2+)</name>
        <dbReference type="ChEBI" id="CHEBI:29105"/>
    </cofactor>
</comment>
<feature type="compositionally biased region" description="Pro residues" evidence="15">
    <location>
        <begin position="424"/>
        <end position="434"/>
    </location>
</feature>
<evidence type="ECO:0000256" key="9">
    <source>
        <dbReference type="ARBA" id="ARBA00022912"/>
    </source>
</evidence>
<dbReference type="SUPFAM" id="SSF56300">
    <property type="entry name" value="Metallo-dependent phosphatases"/>
    <property type="match status" value="1"/>
</dbReference>
<evidence type="ECO:0000256" key="14">
    <source>
        <dbReference type="RuleBase" id="RU004273"/>
    </source>
</evidence>
<comment type="catalytic activity">
    <reaction evidence="11">
        <text>O-phospho-L-seryl-[protein] + H2O = L-seryl-[protein] + phosphate</text>
        <dbReference type="Rhea" id="RHEA:20629"/>
        <dbReference type="Rhea" id="RHEA-COMP:9863"/>
        <dbReference type="Rhea" id="RHEA-COMP:11604"/>
        <dbReference type="ChEBI" id="CHEBI:15377"/>
        <dbReference type="ChEBI" id="CHEBI:29999"/>
        <dbReference type="ChEBI" id="CHEBI:43474"/>
        <dbReference type="ChEBI" id="CHEBI:83421"/>
        <dbReference type="EC" id="3.1.3.16"/>
    </reaction>
</comment>
<evidence type="ECO:0000256" key="10">
    <source>
        <dbReference type="ARBA" id="ARBA00023004"/>
    </source>
</evidence>
<dbReference type="PRINTS" id="PR00114">
    <property type="entry name" value="STPHPHTASE"/>
</dbReference>
<dbReference type="Pfam" id="PF23867">
    <property type="entry name" value="Mmc1_N"/>
    <property type="match status" value="1"/>
</dbReference>
<evidence type="ECO:0000256" key="8">
    <source>
        <dbReference type="ARBA" id="ARBA00022860"/>
    </source>
</evidence>
<evidence type="ECO:0000256" key="15">
    <source>
        <dbReference type="SAM" id="MobiDB-lite"/>
    </source>
</evidence>
<evidence type="ECO:0000256" key="3">
    <source>
        <dbReference type="ARBA" id="ARBA00009905"/>
    </source>
</evidence>
<feature type="region of interest" description="Disordered" evidence="15">
    <location>
        <begin position="615"/>
        <end position="664"/>
    </location>
</feature>
<keyword evidence="6 14" id="KW-0378">Hydrolase</keyword>
<evidence type="ECO:0000256" key="2">
    <source>
        <dbReference type="ARBA" id="ARBA00001965"/>
    </source>
</evidence>
<protein>
    <recommendedName>
        <fullName evidence="14">Serine/threonine-protein phosphatase</fullName>
        <ecNumber evidence="14">3.1.3.16</ecNumber>
    </recommendedName>
</protein>
<dbReference type="GO" id="GO:0097720">
    <property type="term" value="P:calcineurin-mediated signaling"/>
    <property type="evidence" value="ECO:0007669"/>
    <property type="project" value="InterPro"/>
</dbReference>
<dbReference type="InterPro" id="IPR006186">
    <property type="entry name" value="Ser/Thr-sp_prot-phosphatase"/>
</dbReference>
<gene>
    <name evidence="17" type="ORF">B0A49_09583</name>
</gene>
<organism evidence="17 18">
    <name type="scientific">Cryomyces minteri</name>
    <dbReference type="NCBI Taxonomy" id="331657"/>
    <lineage>
        <taxon>Eukaryota</taxon>
        <taxon>Fungi</taxon>
        <taxon>Dikarya</taxon>
        <taxon>Ascomycota</taxon>
        <taxon>Pezizomycotina</taxon>
        <taxon>Dothideomycetes</taxon>
        <taxon>Dothideomycetes incertae sedis</taxon>
        <taxon>Cryomyces</taxon>
    </lineage>
</organism>
<comment type="similarity">
    <text evidence="3">Belongs to the PPP phosphatase family. PP-2B subfamily.</text>
</comment>
<dbReference type="STRING" id="331657.A0A4U0WCR0"/>
<dbReference type="Pfam" id="PF00149">
    <property type="entry name" value="Metallophos"/>
    <property type="match status" value="1"/>
</dbReference>
<evidence type="ECO:0000256" key="4">
    <source>
        <dbReference type="ARBA" id="ARBA00011112"/>
    </source>
</evidence>
<comment type="cofactor">
    <cofactor evidence="2">
        <name>Fe(3+)</name>
        <dbReference type="ChEBI" id="CHEBI:29034"/>
    </cofactor>
</comment>
<dbReference type="Pfam" id="PF23868">
    <property type="entry name" value="Mmc1_C"/>
    <property type="match status" value="1"/>
</dbReference>
<evidence type="ECO:0000256" key="13">
    <source>
        <dbReference type="ARBA" id="ARBA00053858"/>
    </source>
</evidence>
<dbReference type="PANTHER" id="PTHR45673">
    <property type="entry name" value="SERINE/THREONINE-PROTEIN PHOSPHATASE 2B CATALYTIC SUBUNIT 1-RELATED"/>
    <property type="match status" value="1"/>
</dbReference>